<sequence>MKTAAILPLLCVLAASAPTPKKAPVEDVHRRQTTDVGDAGLGSVLGGLKARQDAGSDESDPLGGLLGGLRRRQSSESENGGLGGVLGDLGGLGGLEKRQDTATLRSAITSITDDLPVSANQRRQSSVSGSDNDDNDDSLLNLLDGSDLKLDGNGQDINVADLRRRQRPSLTNNRDANGNNDDTLLNAVDGSRAGVNHNAQNISIAKYRRKRQLLNGLGGESESVSNSGNGDNDESLLNLLDGSSAQVDHNVKNVTILRRYQLQQHQSRHESVSLVMKARRWLSTLFSRDAPTKTTTDSGNANDDDALVNALDDSAAAVDGNGQDVTVLRRRQASTPTPSASAVPSASAAPIAPAQDPAAAPGPRPALNAADGDNSHSTNTNTGDNNHSDDDALVNAADGSGADVSKNLQNITILKHRRQDIGHNDEGDHNADDDETVANALDGSDLNADDNAQGVDVAPL</sequence>
<feature type="compositionally biased region" description="Polar residues" evidence="1">
    <location>
        <begin position="375"/>
        <end position="385"/>
    </location>
</feature>
<feature type="region of interest" description="Disordered" evidence="1">
    <location>
        <begin position="159"/>
        <end position="192"/>
    </location>
</feature>
<dbReference type="Proteomes" id="UP000249363">
    <property type="component" value="Unassembled WGS sequence"/>
</dbReference>
<keyword evidence="2" id="KW-0732">Signal</keyword>
<accession>A0A364L3U7</accession>
<feature type="region of interest" description="Disordered" evidence="1">
    <location>
        <begin position="20"/>
        <end position="90"/>
    </location>
</feature>
<feature type="region of interest" description="Disordered" evidence="1">
    <location>
        <begin position="330"/>
        <end position="403"/>
    </location>
</feature>
<comment type="caution">
    <text evidence="3">The sequence shown here is derived from an EMBL/GenBank/DDBJ whole genome shotgun (WGS) entry which is preliminary data.</text>
</comment>
<protein>
    <submittedName>
        <fullName evidence="3">Uncharacterized protein</fullName>
    </submittedName>
</protein>
<name>A0A364L3U7_TALAM</name>
<feature type="compositionally biased region" description="Gly residues" evidence="1">
    <location>
        <begin position="80"/>
        <end position="90"/>
    </location>
</feature>
<feature type="region of interest" description="Disordered" evidence="1">
    <location>
        <begin position="115"/>
        <end position="140"/>
    </location>
</feature>
<feature type="signal peptide" evidence="2">
    <location>
        <begin position="1"/>
        <end position="16"/>
    </location>
</feature>
<feature type="compositionally biased region" description="Polar residues" evidence="1">
    <location>
        <begin position="168"/>
        <end position="183"/>
    </location>
</feature>
<evidence type="ECO:0000256" key="2">
    <source>
        <dbReference type="SAM" id="SignalP"/>
    </source>
</evidence>
<dbReference type="GeneID" id="63795717"/>
<proteinExistence type="predicted"/>
<feature type="compositionally biased region" description="Polar residues" evidence="1">
    <location>
        <begin position="115"/>
        <end position="127"/>
    </location>
</feature>
<dbReference type="RefSeq" id="XP_040735005.1">
    <property type="nucleotide sequence ID" value="XM_040879095.1"/>
</dbReference>
<feature type="compositionally biased region" description="Low complexity" evidence="1">
    <location>
        <begin position="333"/>
        <end position="370"/>
    </location>
</feature>
<keyword evidence="4" id="KW-1185">Reference proteome</keyword>
<dbReference type="AlphaFoldDB" id="A0A364L3U7"/>
<feature type="chain" id="PRO_5016801437" evidence="2">
    <location>
        <begin position="17"/>
        <end position="460"/>
    </location>
</feature>
<dbReference type="EMBL" id="MIKG01000012">
    <property type="protein sequence ID" value="RAO70489.1"/>
    <property type="molecule type" value="Genomic_DNA"/>
</dbReference>
<feature type="region of interest" description="Disordered" evidence="1">
    <location>
        <begin position="417"/>
        <end position="460"/>
    </location>
</feature>
<reference evidence="3 4" key="1">
    <citation type="journal article" date="2017" name="Biotechnol. Biofuels">
        <title>Differential beta-glucosidase expression as a function of carbon source availability in Talaromyces amestolkiae: a genomic and proteomic approach.</title>
        <authorList>
            <person name="de Eugenio L.I."/>
            <person name="Mendez-Liter J.A."/>
            <person name="Nieto-Dominguez M."/>
            <person name="Alonso L."/>
            <person name="Gil-Munoz J."/>
            <person name="Barriuso J."/>
            <person name="Prieto A."/>
            <person name="Martinez M.J."/>
        </authorList>
    </citation>
    <scope>NUCLEOTIDE SEQUENCE [LARGE SCALE GENOMIC DNA]</scope>
    <source>
        <strain evidence="3 4">CIB</strain>
    </source>
</reference>
<evidence type="ECO:0000313" key="3">
    <source>
        <dbReference type="EMBL" id="RAO70489.1"/>
    </source>
</evidence>
<evidence type="ECO:0000256" key="1">
    <source>
        <dbReference type="SAM" id="MobiDB-lite"/>
    </source>
</evidence>
<dbReference type="OrthoDB" id="10535462at2759"/>
<feature type="compositionally biased region" description="Basic and acidic residues" evidence="1">
    <location>
        <begin position="23"/>
        <end position="33"/>
    </location>
</feature>
<evidence type="ECO:0000313" key="4">
    <source>
        <dbReference type="Proteomes" id="UP000249363"/>
    </source>
</evidence>
<gene>
    <name evidence="3" type="ORF">BHQ10_006501</name>
</gene>
<feature type="compositionally biased region" description="Basic and acidic residues" evidence="1">
    <location>
        <begin position="419"/>
        <end position="430"/>
    </location>
</feature>
<organism evidence="3 4">
    <name type="scientific">Talaromyces amestolkiae</name>
    <dbReference type="NCBI Taxonomy" id="1196081"/>
    <lineage>
        <taxon>Eukaryota</taxon>
        <taxon>Fungi</taxon>
        <taxon>Dikarya</taxon>
        <taxon>Ascomycota</taxon>
        <taxon>Pezizomycotina</taxon>
        <taxon>Eurotiomycetes</taxon>
        <taxon>Eurotiomycetidae</taxon>
        <taxon>Eurotiales</taxon>
        <taxon>Trichocomaceae</taxon>
        <taxon>Talaromyces</taxon>
        <taxon>Talaromyces sect. Talaromyces</taxon>
    </lineage>
</organism>